<accession>A0A0G1K569</accession>
<feature type="coiled-coil region" evidence="1">
    <location>
        <begin position="19"/>
        <end position="46"/>
    </location>
</feature>
<proteinExistence type="predicted"/>
<evidence type="ECO:0000313" key="2">
    <source>
        <dbReference type="EMBL" id="KKT51437.1"/>
    </source>
</evidence>
<comment type="caution">
    <text evidence="2">The sequence shown here is derived from an EMBL/GenBank/DDBJ whole genome shotgun (WGS) entry which is preliminary data.</text>
</comment>
<name>A0A0G1K569_9BACT</name>
<protein>
    <submittedName>
        <fullName evidence="2">Uncharacterized protein</fullName>
    </submittedName>
</protein>
<dbReference type="AlphaFoldDB" id="A0A0G1K569"/>
<organism evidence="2 3">
    <name type="scientific">Candidatus Collierbacteria bacterium GW2011_GWB2_44_22</name>
    <dbReference type="NCBI Taxonomy" id="1618387"/>
    <lineage>
        <taxon>Bacteria</taxon>
        <taxon>Candidatus Collieribacteriota</taxon>
    </lineage>
</organism>
<sequence length="206" mass="23688">MPVNPALDAWRTIYVEEKMAQQKALRQQQTDDLEKARLRLAEYLRKTDSNQIVKAILFDLHLKITATKSLKGELPLEGESIDGYLPVFVIDHQGLPGFKQRFEIPGYRYSFHLGIDEVTITITFCQGVSGSIFPYFRLTHRNGRNHQLDWNVHIENPDNSQLNYWLFDQIGGLISKRYPSQVVATMASSPEPISKIHSFLPDEDEN</sequence>
<dbReference type="EMBL" id="LCIH01000012">
    <property type="protein sequence ID" value="KKT51437.1"/>
    <property type="molecule type" value="Genomic_DNA"/>
</dbReference>
<keyword evidence="1" id="KW-0175">Coiled coil</keyword>
<evidence type="ECO:0000313" key="3">
    <source>
        <dbReference type="Proteomes" id="UP000034006"/>
    </source>
</evidence>
<dbReference type="Proteomes" id="UP000034006">
    <property type="component" value="Unassembled WGS sequence"/>
</dbReference>
<evidence type="ECO:0000256" key="1">
    <source>
        <dbReference type="SAM" id="Coils"/>
    </source>
</evidence>
<dbReference type="STRING" id="1618387.UW44_C0012G0020"/>
<gene>
    <name evidence="2" type="ORF">UW44_C0012G0020</name>
</gene>
<reference evidence="2 3" key="1">
    <citation type="journal article" date="2015" name="Nature">
        <title>rRNA introns, odd ribosomes, and small enigmatic genomes across a large radiation of phyla.</title>
        <authorList>
            <person name="Brown C.T."/>
            <person name="Hug L.A."/>
            <person name="Thomas B.C."/>
            <person name="Sharon I."/>
            <person name="Castelle C.J."/>
            <person name="Singh A."/>
            <person name="Wilkins M.J."/>
            <person name="Williams K.H."/>
            <person name="Banfield J.F."/>
        </authorList>
    </citation>
    <scope>NUCLEOTIDE SEQUENCE [LARGE SCALE GENOMIC DNA]</scope>
</reference>